<dbReference type="Gene3D" id="2.60.40.10">
    <property type="entry name" value="Immunoglobulins"/>
    <property type="match status" value="1"/>
</dbReference>
<feature type="compositionally biased region" description="Pro residues" evidence="4">
    <location>
        <begin position="124"/>
        <end position="134"/>
    </location>
</feature>
<dbReference type="InterPro" id="IPR013783">
    <property type="entry name" value="Ig-like_fold"/>
</dbReference>
<feature type="region of interest" description="Disordered" evidence="4">
    <location>
        <begin position="355"/>
        <end position="392"/>
    </location>
</feature>
<evidence type="ECO:0000256" key="1">
    <source>
        <dbReference type="ARBA" id="ARBA00004496"/>
    </source>
</evidence>
<keyword evidence="3" id="KW-0963">Cytoplasm</keyword>
<feature type="compositionally biased region" description="Basic and acidic residues" evidence="4">
    <location>
        <begin position="370"/>
        <end position="392"/>
    </location>
</feature>
<evidence type="ECO:0000256" key="4">
    <source>
        <dbReference type="SAM" id="MobiDB-lite"/>
    </source>
</evidence>
<dbReference type="EMBL" id="LKEB01000009">
    <property type="protein sequence ID" value="ROW15431.1"/>
    <property type="molecule type" value="Genomic_DNA"/>
</dbReference>
<dbReference type="InterPro" id="IPR037256">
    <property type="entry name" value="ASC_dom_sf"/>
</dbReference>
<dbReference type="InterPro" id="IPR050827">
    <property type="entry name" value="CRP1_MDG1_kinase"/>
</dbReference>
<dbReference type="SUPFAM" id="SSF160219">
    <property type="entry name" value="AMPKBI-like"/>
    <property type="match status" value="1"/>
</dbReference>
<protein>
    <recommendedName>
        <fullName evidence="5">Association with the SNF1 complex (ASC) domain-containing protein</fullName>
    </recommendedName>
</protein>
<dbReference type="STRING" id="1230097.A0A423XH87"/>
<sequence length="504" mass="53811">MGNNPSTSKHATPTPSSGSGPGFASGSGSGSGSSSSPARQLQDSVRDREHHHHHQKSNSSRLPIGLHNHGAAAPAQASLAQAKGSTDIKNSQALPITSLAASPVGSTKSGTAGLSSKPLESKPVPVPVPVPVPAPRDRLAAETAPTRPVDVPNPNKDAAGVPAATAPAEPTSPFSPFDSSDNGIYPQGSVSDMSFISRPPRMPLPIEEEVHTPGSPIIAPADVGDPVVDIVDLAGDDSGSNIIRKSSTLSTTTLDDDDADDELRVDKTRPTVPTRLEWRRGGERVYVTGTIFQWNRKQRLHPVEGQPGVFATTINCLPGTHHVRFLVDNNMQTSPDLPTTVDFGNNLVNYIEISPDDVPATPQEEPATPQEKHERELAEAKEDENKQRRDKDVLPVEAFSRVWPQYLYDYENEPEESPVAQAAAAAIEKLPNPPSLPGFLSKPILNAATLMKDDNSVLNMPNHTTLNHLATSSIKNGTIAVSATTRYRDKYVTTILYKPVPGQD</sequence>
<comment type="similarity">
    <text evidence="2">Belongs to the 5'-AMP-activated protein kinase beta subunit family.</text>
</comment>
<feature type="compositionally biased region" description="Polar residues" evidence="4">
    <location>
        <begin position="83"/>
        <end position="95"/>
    </location>
</feature>
<dbReference type="SUPFAM" id="SSF81296">
    <property type="entry name" value="E set domains"/>
    <property type="match status" value="1"/>
</dbReference>
<feature type="compositionally biased region" description="Polar residues" evidence="4">
    <location>
        <begin position="1"/>
        <end position="14"/>
    </location>
</feature>
<dbReference type="GO" id="GO:0031588">
    <property type="term" value="C:nucleotide-activated protein kinase complex"/>
    <property type="evidence" value="ECO:0007669"/>
    <property type="project" value="TreeGrafter"/>
</dbReference>
<dbReference type="InterPro" id="IPR032640">
    <property type="entry name" value="AMPK1_CBM"/>
</dbReference>
<dbReference type="SMART" id="SM01010">
    <property type="entry name" value="AMPKBI"/>
    <property type="match status" value="1"/>
</dbReference>
<feature type="compositionally biased region" description="Polar residues" evidence="4">
    <location>
        <begin position="104"/>
        <end position="114"/>
    </location>
</feature>
<dbReference type="Pfam" id="PF16561">
    <property type="entry name" value="AMPK1_CBM"/>
    <property type="match status" value="1"/>
</dbReference>
<dbReference type="InterPro" id="IPR006828">
    <property type="entry name" value="ASC_dom"/>
</dbReference>
<dbReference type="PANTHER" id="PTHR10343">
    <property type="entry name" value="5'-AMP-ACTIVATED PROTEIN KINASE , BETA SUBUNIT"/>
    <property type="match status" value="1"/>
</dbReference>
<dbReference type="PANTHER" id="PTHR10343:SF84">
    <property type="entry name" value="5'-AMP-ACTIVATED PROTEIN KINASE SUBUNIT BETA-1"/>
    <property type="match status" value="1"/>
</dbReference>
<feature type="compositionally biased region" description="Gly residues" evidence="4">
    <location>
        <begin position="19"/>
        <end position="31"/>
    </location>
</feature>
<feature type="compositionally biased region" description="Low complexity" evidence="4">
    <location>
        <begin position="158"/>
        <end position="177"/>
    </location>
</feature>
<dbReference type="Gene3D" id="6.20.250.60">
    <property type="match status" value="1"/>
</dbReference>
<evidence type="ECO:0000256" key="2">
    <source>
        <dbReference type="ARBA" id="ARBA00010926"/>
    </source>
</evidence>
<organism evidence="6 7">
    <name type="scientific">Cytospora leucostoma</name>
    <dbReference type="NCBI Taxonomy" id="1230097"/>
    <lineage>
        <taxon>Eukaryota</taxon>
        <taxon>Fungi</taxon>
        <taxon>Dikarya</taxon>
        <taxon>Ascomycota</taxon>
        <taxon>Pezizomycotina</taxon>
        <taxon>Sordariomycetes</taxon>
        <taxon>Sordariomycetidae</taxon>
        <taxon>Diaporthales</taxon>
        <taxon>Cytosporaceae</taxon>
        <taxon>Cytospora</taxon>
    </lineage>
</organism>
<dbReference type="GO" id="GO:0019901">
    <property type="term" value="F:protein kinase binding"/>
    <property type="evidence" value="ECO:0007669"/>
    <property type="project" value="TreeGrafter"/>
</dbReference>
<dbReference type="CDD" id="cd02859">
    <property type="entry name" value="E_set_AMPKbeta_like_N"/>
    <property type="match status" value="1"/>
</dbReference>
<comment type="caution">
    <text evidence="6">The sequence shown here is derived from an EMBL/GenBank/DDBJ whole genome shotgun (WGS) entry which is preliminary data.</text>
</comment>
<accession>A0A423XH87</accession>
<feature type="domain" description="Association with the SNF1 complex (ASC)" evidence="5">
    <location>
        <begin position="392"/>
        <end position="500"/>
    </location>
</feature>
<dbReference type="InterPro" id="IPR014756">
    <property type="entry name" value="Ig_E-set"/>
</dbReference>
<dbReference type="OrthoDB" id="531008at2759"/>
<feature type="region of interest" description="Disordered" evidence="4">
    <location>
        <begin position="1"/>
        <end position="177"/>
    </location>
</feature>
<evidence type="ECO:0000256" key="3">
    <source>
        <dbReference type="ARBA" id="ARBA00022490"/>
    </source>
</evidence>
<comment type="subcellular location">
    <subcellularLocation>
        <location evidence="1">Cytoplasm</location>
    </subcellularLocation>
</comment>
<gene>
    <name evidence="6" type="ORF">VPNG_02329</name>
</gene>
<dbReference type="GO" id="GO:0005634">
    <property type="term" value="C:nucleus"/>
    <property type="evidence" value="ECO:0007669"/>
    <property type="project" value="TreeGrafter"/>
</dbReference>
<dbReference type="AlphaFoldDB" id="A0A423XH87"/>
<proteinExistence type="inferred from homology"/>
<keyword evidence="7" id="KW-1185">Reference proteome</keyword>
<reference evidence="6 7" key="1">
    <citation type="submission" date="2015-09" db="EMBL/GenBank/DDBJ databases">
        <title>Host preference determinants of Valsa canker pathogens revealed by comparative genomics.</title>
        <authorList>
            <person name="Yin Z."/>
            <person name="Huang L."/>
        </authorList>
    </citation>
    <scope>NUCLEOTIDE SEQUENCE [LARGE SCALE GENOMIC DNA]</scope>
    <source>
        <strain evidence="6 7">SXYLt</strain>
    </source>
</reference>
<evidence type="ECO:0000313" key="7">
    <source>
        <dbReference type="Proteomes" id="UP000285146"/>
    </source>
</evidence>
<dbReference type="Proteomes" id="UP000285146">
    <property type="component" value="Unassembled WGS sequence"/>
</dbReference>
<evidence type="ECO:0000259" key="5">
    <source>
        <dbReference type="SMART" id="SM01010"/>
    </source>
</evidence>
<dbReference type="FunFam" id="2.60.40.10:FF:000562">
    <property type="entry name" value="Snf1 kinase complex beta-subunit Gal83"/>
    <property type="match status" value="1"/>
</dbReference>
<dbReference type="GO" id="GO:0005737">
    <property type="term" value="C:cytoplasm"/>
    <property type="evidence" value="ECO:0007669"/>
    <property type="project" value="UniProtKB-SubCell"/>
</dbReference>
<dbReference type="Pfam" id="PF04739">
    <property type="entry name" value="AMPKBI"/>
    <property type="match status" value="1"/>
</dbReference>
<dbReference type="GO" id="GO:0007165">
    <property type="term" value="P:signal transduction"/>
    <property type="evidence" value="ECO:0007669"/>
    <property type="project" value="TreeGrafter"/>
</dbReference>
<dbReference type="InParanoid" id="A0A423XH87"/>
<evidence type="ECO:0000313" key="6">
    <source>
        <dbReference type="EMBL" id="ROW15431.1"/>
    </source>
</evidence>
<name>A0A423XH87_9PEZI</name>
<feature type="compositionally biased region" description="Low complexity" evidence="4">
    <location>
        <begin position="71"/>
        <end position="82"/>
    </location>
</feature>